<evidence type="ECO:0000256" key="6">
    <source>
        <dbReference type="SAM" id="MobiDB-lite"/>
    </source>
</evidence>
<organism evidence="8 9">
    <name type="scientific">Drosophila rubida</name>
    <dbReference type="NCBI Taxonomy" id="30044"/>
    <lineage>
        <taxon>Eukaryota</taxon>
        <taxon>Metazoa</taxon>
        <taxon>Ecdysozoa</taxon>
        <taxon>Arthropoda</taxon>
        <taxon>Hexapoda</taxon>
        <taxon>Insecta</taxon>
        <taxon>Pterygota</taxon>
        <taxon>Neoptera</taxon>
        <taxon>Endopterygota</taxon>
        <taxon>Diptera</taxon>
        <taxon>Brachycera</taxon>
        <taxon>Muscomorpha</taxon>
        <taxon>Ephydroidea</taxon>
        <taxon>Drosophilidae</taxon>
        <taxon>Drosophila</taxon>
    </lineage>
</organism>
<dbReference type="PANTHER" id="PTHR21490:SF2">
    <property type="entry name" value="ENKURIN DOMAIN-CONTAINING PROTEIN 1"/>
    <property type="match status" value="1"/>
</dbReference>
<feature type="non-terminal residue" evidence="8">
    <location>
        <position position="1"/>
    </location>
</feature>
<feature type="domain" description="Enkurin" evidence="7">
    <location>
        <begin position="252"/>
        <end position="342"/>
    </location>
</feature>
<evidence type="ECO:0000256" key="2">
    <source>
        <dbReference type="ARBA" id="ARBA00004245"/>
    </source>
</evidence>
<comment type="subcellular location">
    <subcellularLocation>
        <location evidence="1">Cell projection</location>
        <location evidence="1">Cilium</location>
    </subcellularLocation>
    <subcellularLocation>
        <location evidence="2">Cytoplasm</location>
        <location evidence="2">Cytoskeleton</location>
    </subcellularLocation>
</comment>
<keyword evidence="5" id="KW-0966">Cell projection</keyword>
<dbReference type="Proteomes" id="UP001200034">
    <property type="component" value="Unassembled WGS sequence"/>
</dbReference>
<proteinExistence type="predicted"/>
<comment type="caution">
    <text evidence="8">The sequence shown here is derived from an EMBL/GenBank/DDBJ whole genome shotgun (WGS) entry which is preliminary data.</text>
</comment>
<evidence type="ECO:0000256" key="1">
    <source>
        <dbReference type="ARBA" id="ARBA00004138"/>
    </source>
</evidence>
<reference evidence="8" key="1">
    <citation type="journal article" date="2021" name="Mol. Ecol. Resour.">
        <title>Phylogenomic analyses of the genus Drosophila reveals genomic signals of climate adaptation.</title>
        <authorList>
            <person name="Li F."/>
            <person name="Rane R.V."/>
            <person name="Luria V."/>
            <person name="Xiong Z."/>
            <person name="Chen J."/>
            <person name="Li Z."/>
            <person name="Catullo R.A."/>
            <person name="Griffin P.C."/>
            <person name="Schiffer M."/>
            <person name="Pearce S."/>
            <person name="Lee S.F."/>
            <person name="McElroy K."/>
            <person name="Stocker A."/>
            <person name="Shirriffs J."/>
            <person name="Cockerell F."/>
            <person name="Coppin C."/>
            <person name="Sgro C.M."/>
            <person name="Karger A."/>
            <person name="Cain J.W."/>
            <person name="Weber J.A."/>
            <person name="Santpere G."/>
            <person name="Kirschner M.W."/>
            <person name="Hoffmann A.A."/>
            <person name="Oakeshott J.G."/>
            <person name="Zhang G."/>
        </authorList>
    </citation>
    <scope>NUCLEOTIDE SEQUENCE</scope>
    <source>
        <strain evidence="8">BGI-SZ-2011g</strain>
    </source>
</reference>
<keyword evidence="4" id="KW-0206">Cytoskeleton</keyword>
<feature type="non-terminal residue" evidence="8">
    <location>
        <position position="342"/>
    </location>
</feature>
<evidence type="ECO:0000256" key="5">
    <source>
        <dbReference type="ARBA" id="ARBA00023273"/>
    </source>
</evidence>
<dbReference type="GO" id="GO:0005881">
    <property type="term" value="C:cytoplasmic microtubule"/>
    <property type="evidence" value="ECO:0007669"/>
    <property type="project" value="TreeGrafter"/>
</dbReference>
<feature type="compositionally biased region" description="Basic and acidic residues" evidence="6">
    <location>
        <begin position="257"/>
        <end position="273"/>
    </location>
</feature>
<gene>
    <name evidence="8" type="ORF">KR093_007682</name>
</gene>
<evidence type="ECO:0000256" key="3">
    <source>
        <dbReference type="ARBA" id="ARBA00022490"/>
    </source>
</evidence>
<name>A0AAD4PRU1_9MUSC</name>
<feature type="region of interest" description="Disordered" evidence="6">
    <location>
        <begin position="174"/>
        <end position="274"/>
    </location>
</feature>
<dbReference type="AlphaFoldDB" id="A0AAD4PRU1"/>
<accession>A0AAD4PRU1</accession>
<protein>
    <recommendedName>
        <fullName evidence="7">Enkurin domain-containing protein</fullName>
    </recommendedName>
</protein>
<dbReference type="GO" id="GO:0005929">
    <property type="term" value="C:cilium"/>
    <property type="evidence" value="ECO:0007669"/>
    <property type="project" value="UniProtKB-SubCell"/>
</dbReference>
<feature type="compositionally biased region" description="Low complexity" evidence="6">
    <location>
        <begin position="229"/>
        <end position="239"/>
    </location>
</feature>
<sequence length="342" mass="37988">VRQSTLPMTMRRLERERLQQRAPRYELPTTSSMGRCSATPPLIETQRRLIEGGRMGRSFCRLAAATRSEKEIQTEDISDEQFLSAALLKCTELTQNSPQAPLLRAACSEGDEPPLTQAAISPDDDDATQQQLRRTVSNFELGKTPAHHRSCHHLAVPKPCIRERQRQCERQLGGAAATLPRSAAPATPAATTEQAADDSLSLGSPPALQLSIPDVTDVEQHPQLDQPLSTRSNVSSGSKRSSDKVAATIKANSPPKETTKMTKTVQEHQRQRQPDQVLLTEPQRVALLQAAQARYNDLIWQYNRLPISMGTLRVRNLKIELENELDRLDGDLTVLTLPQVYI</sequence>
<evidence type="ECO:0000313" key="8">
    <source>
        <dbReference type="EMBL" id="KAH8387538.1"/>
    </source>
</evidence>
<dbReference type="InterPro" id="IPR052102">
    <property type="entry name" value="Enkurin_domain-protein"/>
</dbReference>
<keyword evidence="3" id="KW-0963">Cytoplasm</keyword>
<keyword evidence="9" id="KW-1185">Reference proteome</keyword>
<dbReference type="PROSITE" id="PS51665">
    <property type="entry name" value="ENKURIN"/>
    <property type="match status" value="1"/>
</dbReference>
<evidence type="ECO:0000256" key="4">
    <source>
        <dbReference type="ARBA" id="ARBA00023212"/>
    </source>
</evidence>
<dbReference type="EMBL" id="JAJJHW010000095">
    <property type="protein sequence ID" value="KAH8387538.1"/>
    <property type="molecule type" value="Genomic_DNA"/>
</dbReference>
<feature type="compositionally biased region" description="Low complexity" evidence="6">
    <location>
        <begin position="175"/>
        <end position="194"/>
    </location>
</feature>
<dbReference type="PANTHER" id="PTHR21490">
    <property type="entry name" value="ENKURIN-RELATED"/>
    <property type="match status" value="1"/>
</dbReference>
<dbReference type="Pfam" id="PF13864">
    <property type="entry name" value="Enkurin"/>
    <property type="match status" value="1"/>
</dbReference>
<evidence type="ECO:0000313" key="9">
    <source>
        <dbReference type="Proteomes" id="UP001200034"/>
    </source>
</evidence>
<evidence type="ECO:0000259" key="7">
    <source>
        <dbReference type="PROSITE" id="PS51665"/>
    </source>
</evidence>
<dbReference type="InterPro" id="IPR027012">
    <property type="entry name" value="Enkurin_dom"/>
</dbReference>